<name>A0AAD6XJ86_9AGAR</name>
<gene>
    <name evidence="1" type="ORF">B0H15DRAFT_537956</name>
</gene>
<comment type="caution">
    <text evidence="1">The sequence shown here is derived from an EMBL/GenBank/DDBJ whole genome shotgun (WGS) entry which is preliminary data.</text>
</comment>
<sequence>MLQLKPWFKFKWGDKPRDIFTELYRRIRYANSGIVSDRCSDLTTEVCDLIEVSPRKPRRSDTIFCVIDEAQCALEKCTNAFMSEQYPGRRRSVLSAVVATWIRIQGIYIILVGTGMSKNDVNETMSSAVLKEGAGYTTVYDVGGFIGGEAQIEYMKSLMPKKVAETAEMGDVLELAT</sequence>
<evidence type="ECO:0000313" key="1">
    <source>
        <dbReference type="EMBL" id="KAJ7078463.1"/>
    </source>
</evidence>
<reference evidence="1" key="1">
    <citation type="submission" date="2023-03" db="EMBL/GenBank/DDBJ databases">
        <title>Massive genome expansion in bonnet fungi (Mycena s.s.) driven by repeated elements and novel gene families across ecological guilds.</title>
        <authorList>
            <consortium name="Lawrence Berkeley National Laboratory"/>
            <person name="Harder C.B."/>
            <person name="Miyauchi S."/>
            <person name="Viragh M."/>
            <person name="Kuo A."/>
            <person name="Thoen E."/>
            <person name="Andreopoulos B."/>
            <person name="Lu D."/>
            <person name="Skrede I."/>
            <person name="Drula E."/>
            <person name="Henrissat B."/>
            <person name="Morin E."/>
            <person name="Kohler A."/>
            <person name="Barry K."/>
            <person name="LaButti K."/>
            <person name="Morin E."/>
            <person name="Salamov A."/>
            <person name="Lipzen A."/>
            <person name="Mereny Z."/>
            <person name="Hegedus B."/>
            <person name="Baldrian P."/>
            <person name="Stursova M."/>
            <person name="Weitz H."/>
            <person name="Taylor A."/>
            <person name="Grigoriev I.V."/>
            <person name="Nagy L.G."/>
            <person name="Martin F."/>
            <person name="Kauserud H."/>
        </authorList>
    </citation>
    <scope>NUCLEOTIDE SEQUENCE</scope>
    <source>
        <strain evidence="1">CBHHK173m</strain>
    </source>
</reference>
<protein>
    <submittedName>
        <fullName evidence="1">Uncharacterized protein</fullName>
    </submittedName>
</protein>
<evidence type="ECO:0000313" key="2">
    <source>
        <dbReference type="Proteomes" id="UP001222325"/>
    </source>
</evidence>
<organism evidence="1 2">
    <name type="scientific">Mycena belliarum</name>
    <dbReference type="NCBI Taxonomy" id="1033014"/>
    <lineage>
        <taxon>Eukaryota</taxon>
        <taxon>Fungi</taxon>
        <taxon>Dikarya</taxon>
        <taxon>Basidiomycota</taxon>
        <taxon>Agaricomycotina</taxon>
        <taxon>Agaricomycetes</taxon>
        <taxon>Agaricomycetidae</taxon>
        <taxon>Agaricales</taxon>
        <taxon>Marasmiineae</taxon>
        <taxon>Mycenaceae</taxon>
        <taxon>Mycena</taxon>
    </lineage>
</organism>
<dbReference type="EMBL" id="JARJCN010000066">
    <property type="protein sequence ID" value="KAJ7078463.1"/>
    <property type="molecule type" value="Genomic_DNA"/>
</dbReference>
<dbReference type="Proteomes" id="UP001222325">
    <property type="component" value="Unassembled WGS sequence"/>
</dbReference>
<proteinExistence type="predicted"/>
<keyword evidence="2" id="KW-1185">Reference proteome</keyword>
<dbReference type="AlphaFoldDB" id="A0AAD6XJ86"/>
<accession>A0AAD6XJ86</accession>